<gene>
    <name evidence="2" type="ORF">MSAN_00304200</name>
</gene>
<dbReference type="Proteomes" id="UP000623467">
    <property type="component" value="Unassembled WGS sequence"/>
</dbReference>
<proteinExistence type="predicted"/>
<keyword evidence="3" id="KW-1185">Reference proteome</keyword>
<comment type="caution">
    <text evidence="2">The sequence shown here is derived from an EMBL/GenBank/DDBJ whole genome shotgun (WGS) entry which is preliminary data.</text>
</comment>
<reference evidence="2" key="1">
    <citation type="submission" date="2020-05" db="EMBL/GenBank/DDBJ databases">
        <title>Mycena genomes resolve the evolution of fungal bioluminescence.</title>
        <authorList>
            <person name="Tsai I.J."/>
        </authorList>
    </citation>
    <scope>NUCLEOTIDE SEQUENCE</scope>
    <source>
        <strain evidence="2">160909Yilan</strain>
    </source>
</reference>
<keyword evidence="1" id="KW-0812">Transmembrane</keyword>
<evidence type="ECO:0000313" key="3">
    <source>
        <dbReference type="Proteomes" id="UP000623467"/>
    </source>
</evidence>
<accession>A0A8H6ZB09</accession>
<keyword evidence="1" id="KW-0472">Membrane</keyword>
<evidence type="ECO:0000313" key="2">
    <source>
        <dbReference type="EMBL" id="KAF7374219.1"/>
    </source>
</evidence>
<keyword evidence="1" id="KW-1133">Transmembrane helix</keyword>
<feature type="transmembrane region" description="Helical" evidence="1">
    <location>
        <begin position="447"/>
        <end position="465"/>
    </location>
</feature>
<protein>
    <submittedName>
        <fullName evidence="2">Uncharacterized protein</fullName>
    </submittedName>
</protein>
<dbReference type="EMBL" id="JACAZH010000002">
    <property type="protein sequence ID" value="KAF7374219.1"/>
    <property type="molecule type" value="Genomic_DNA"/>
</dbReference>
<dbReference type="OrthoDB" id="3009356at2759"/>
<name>A0A8H6ZB09_9AGAR</name>
<organism evidence="2 3">
    <name type="scientific">Mycena sanguinolenta</name>
    <dbReference type="NCBI Taxonomy" id="230812"/>
    <lineage>
        <taxon>Eukaryota</taxon>
        <taxon>Fungi</taxon>
        <taxon>Dikarya</taxon>
        <taxon>Basidiomycota</taxon>
        <taxon>Agaricomycotina</taxon>
        <taxon>Agaricomycetes</taxon>
        <taxon>Agaricomycetidae</taxon>
        <taxon>Agaricales</taxon>
        <taxon>Marasmiineae</taxon>
        <taxon>Mycenaceae</taxon>
        <taxon>Mycena</taxon>
    </lineage>
</organism>
<dbReference type="AlphaFoldDB" id="A0A8H6ZB09"/>
<sequence>MAVWHPNIVQLYGTASFGNIHAVVLHDDLIPFEQFLDLYEHSHLLTVYIHVFARIEFEEVSEYFSTMFLHHLSKYDCTFFIRRSTGRLCLDLVPSNTFPIGETALGSIPTQQGLEFLAGEVSEDTVIDSLTLHQYHEISYWELSVFQNLPLSTPATVSLGSVFNCSSDDTFDDMVEIACLPNAKLSYDPTWNGLGSWSCFGELMADGWTRFSSLKSNDLVDGLARVGFYMLGDRLWPSQANHIFTTLKISSDFQNYVVVDGVDFELTISTTEADIPSGFLFLCAPKYFQTAPSSFRWPECPAYWSLDPSGTKRLTLEEATSLGFPSFQLSTKLMAFSWDASVYAGIGQFHQAKGFNPDSQDVARHLDHKLYQVSGPFAYIDDQDAESISEGDGTSDREDTSDGQDIIRDLTEEELVDSTVTYSVVATDVTSIDQDKEEIPLSNTFKFVLNVQLSLIFFSALFWVLSDM</sequence>
<evidence type="ECO:0000256" key="1">
    <source>
        <dbReference type="SAM" id="Phobius"/>
    </source>
</evidence>